<keyword evidence="1" id="KW-0645">Protease</keyword>
<dbReference type="Pfam" id="PF22936">
    <property type="entry name" value="Pol_BBD"/>
    <property type="match status" value="1"/>
</dbReference>
<feature type="region of interest" description="Disordered" evidence="2">
    <location>
        <begin position="434"/>
        <end position="495"/>
    </location>
</feature>
<dbReference type="SUPFAM" id="SSF53098">
    <property type="entry name" value="Ribonuclease H-like"/>
    <property type="match status" value="1"/>
</dbReference>
<organism evidence="4 5">
    <name type="scientific">Lasius niger</name>
    <name type="common">Black garden ant</name>
    <dbReference type="NCBI Taxonomy" id="67767"/>
    <lineage>
        <taxon>Eukaryota</taxon>
        <taxon>Metazoa</taxon>
        <taxon>Ecdysozoa</taxon>
        <taxon>Arthropoda</taxon>
        <taxon>Hexapoda</taxon>
        <taxon>Insecta</taxon>
        <taxon>Pterygota</taxon>
        <taxon>Neoptera</taxon>
        <taxon>Endopterygota</taxon>
        <taxon>Hymenoptera</taxon>
        <taxon>Apocrita</taxon>
        <taxon>Aculeata</taxon>
        <taxon>Formicoidea</taxon>
        <taxon>Formicidae</taxon>
        <taxon>Formicinae</taxon>
        <taxon>Lasius</taxon>
        <taxon>Lasius</taxon>
    </lineage>
</organism>
<sequence>MEVCYEDVIDTKRIVGLHYLREAGAEIKDEDLAYAMLSGLPETYDALTMTLASLENEKFNSVEVRKALTMEYDRRMSKCEDEQQKNEIAAYQTKKDKPNASGKSTKSGKCFSCGRQEYFAKHEEWFENLKRIKPEPINTAEAAVYQGEGSLTAEGIGNIKLQVKINHKKYEVILPNVYYAPKCRRNLMSVAQVEKKGRILEFKNGLARAADGKTEPSKSIEELRQKGFVRGLDYHKTDSDLCHGCCIGKSTKSKDEAVHNIKNFISKVERDEDLKIKRFRSDNGLEYCNKELQDFFDKLGIKHERSCVETPQMNGVAERTNRTLMDLVRSMLTSAKLPPAFWAEATSAAAYVRNRMIHTNLENEVPEGIWNEKPPSVKYLKAYACLAYAHLSQQGRWKLDPRARACVLVGYSSQTKGYWLWDIKKEEIIQTTEPIQTRSRSMAQRKTEDSDEESSNEHDEQTDIQSKKIVGASSSGTEKQALGRPKKKIPNPYDCKGKPKDKVELNLMQIREPQNLEEALSSHQSDEWIQAVEEELSNLERLKTWEVVELPVARLVARGFNQKEGIDYDQTYVPIARFAIVRFLLAMSVTFGWLTRHIDIQSAYLNGHLKEELYMRLPALHKNEETKTVKLLIVRPIYGLKQSGHNWNKALDGFLIEAVIYVDDIVIFSRYQKTINKIVQMMQNKYEARDLGEIIHFLGVNIERSPEGGIRMNQEAYIQELLERYGLQECRPAYIPLEPGNPISLEESPKTDEKRQDMKNIPYRELIGSLGYINQCTKPDIAFAVSKLAQFSSNPGREHWDESKRTLRYLGNTMKHCLHYSSDEPSIKLWSDADWAGDKDDRHSFTGTIVALGGNVIDWRASKQKCITTSTMEAEYVALSNAAKEASWLKMFIQELELDQWINIPYKLFCDNRAAIDFAKNRIERNKTKHIDIAFHNVREKIDSGILMLSYVPSVLNVADILTKAISRKTYEEHVEKLGLRFSTKFKSGGMIEV</sequence>
<dbReference type="InterPro" id="IPR057670">
    <property type="entry name" value="SH3_retrovirus"/>
</dbReference>
<dbReference type="InterPro" id="IPR013103">
    <property type="entry name" value="RVT_2"/>
</dbReference>
<dbReference type="InterPro" id="IPR012337">
    <property type="entry name" value="RNaseH-like_sf"/>
</dbReference>
<protein>
    <submittedName>
        <fullName evidence="4">Retrovirus-related pol polyprotein from transposon tnt 1-94</fullName>
    </submittedName>
</protein>
<dbReference type="PROSITE" id="PS50994">
    <property type="entry name" value="INTEGRASE"/>
    <property type="match status" value="1"/>
</dbReference>
<dbReference type="PANTHER" id="PTHR11439">
    <property type="entry name" value="GAG-POL-RELATED RETROTRANSPOSON"/>
    <property type="match status" value="1"/>
</dbReference>
<dbReference type="Pfam" id="PF25597">
    <property type="entry name" value="SH3_retrovirus"/>
    <property type="match status" value="1"/>
</dbReference>
<dbReference type="SUPFAM" id="SSF56672">
    <property type="entry name" value="DNA/RNA polymerases"/>
    <property type="match status" value="1"/>
</dbReference>
<dbReference type="GO" id="GO:0003676">
    <property type="term" value="F:nucleic acid binding"/>
    <property type="evidence" value="ECO:0007669"/>
    <property type="project" value="InterPro"/>
</dbReference>
<dbReference type="STRING" id="67767.A0A0J7KCK5"/>
<comment type="caution">
    <text evidence="4">The sequence shown here is derived from an EMBL/GenBank/DDBJ whole genome shotgun (WGS) entry which is preliminary data.</text>
</comment>
<dbReference type="PaxDb" id="67767-A0A0J7KCK5"/>
<reference evidence="4 5" key="1">
    <citation type="submission" date="2015-04" db="EMBL/GenBank/DDBJ databases">
        <title>Lasius niger genome sequencing.</title>
        <authorList>
            <person name="Konorov E.A."/>
            <person name="Nikitin M.A."/>
            <person name="Kirill M.V."/>
            <person name="Chang P."/>
        </authorList>
    </citation>
    <scope>NUCLEOTIDE SEQUENCE [LARGE SCALE GENOMIC DNA]</scope>
    <source>
        <tissue evidence="4">Whole</tissue>
    </source>
</reference>
<dbReference type="InterPro" id="IPR043502">
    <property type="entry name" value="DNA/RNA_pol_sf"/>
</dbReference>
<dbReference type="InterPro" id="IPR036397">
    <property type="entry name" value="RNaseH_sf"/>
</dbReference>
<evidence type="ECO:0000259" key="3">
    <source>
        <dbReference type="PROSITE" id="PS50994"/>
    </source>
</evidence>
<dbReference type="GO" id="GO:0071897">
    <property type="term" value="P:DNA biosynthetic process"/>
    <property type="evidence" value="ECO:0007669"/>
    <property type="project" value="UniProtKB-ARBA"/>
</dbReference>
<evidence type="ECO:0000313" key="4">
    <source>
        <dbReference type="EMBL" id="KMQ87951.1"/>
    </source>
</evidence>
<accession>A0A0J7KCK5</accession>
<proteinExistence type="predicted"/>
<dbReference type="Pfam" id="PF14223">
    <property type="entry name" value="Retrotran_gag_2"/>
    <property type="match status" value="1"/>
</dbReference>
<dbReference type="Pfam" id="PF07727">
    <property type="entry name" value="RVT_2"/>
    <property type="match status" value="2"/>
</dbReference>
<name>A0A0J7KCK5_LASNI</name>
<dbReference type="PANTHER" id="PTHR11439:SF440">
    <property type="entry name" value="INTEGRASE CATALYTIC DOMAIN-CONTAINING PROTEIN"/>
    <property type="match status" value="1"/>
</dbReference>
<dbReference type="CDD" id="cd09272">
    <property type="entry name" value="RNase_HI_RT_Ty1"/>
    <property type="match status" value="1"/>
</dbReference>
<evidence type="ECO:0000256" key="1">
    <source>
        <dbReference type="ARBA" id="ARBA00022750"/>
    </source>
</evidence>
<dbReference type="Gene3D" id="3.30.420.10">
    <property type="entry name" value="Ribonuclease H-like superfamily/Ribonuclease H"/>
    <property type="match status" value="1"/>
</dbReference>
<dbReference type="InterPro" id="IPR001584">
    <property type="entry name" value="Integrase_cat-core"/>
</dbReference>
<dbReference type="GO" id="GO:0004190">
    <property type="term" value="F:aspartic-type endopeptidase activity"/>
    <property type="evidence" value="ECO:0007669"/>
    <property type="project" value="UniProtKB-KW"/>
</dbReference>
<evidence type="ECO:0000256" key="2">
    <source>
        <dbReference type="SAM" id="MobiDB-lite"/>
    </source>
</evidence>
<keyword evidence="1" id="KW-0064">Aspartyl protease</keyword>
<dbReference type="InterPro" id="IPR054722">
    <property type="entry name" value="PolX-like_BBD"/>
</dbReference>
<keyword evidence="1" id="KW-0378">Hydrolase</keyword>
<dbReference type="EMBL" id="LBMM01009680">
    <property type="protein sequence ID" value="KMQ87951.1"/>
    <property type="molecule type" value="Genomic_DNA"/>
</dbReference>
<dbReference type="AlphaFoldDB" id="A0A0J7KCK5"/>
<evidence type="ECO:0000313" key="5">
    <source>
        <dbReference type="Proteomes" id="UP000036403"/>
    </source>
</evidence>
<gene>
    <name evidence="4" type="ORF">RF55_12639</name>
</gene>
<dbReference type="GO" id="GO:0042575">
    <property type="term" value="C:DNA polymerase complex"/>
    <property type="evidence" value="ECO:0007669"/>
    <property type="project" value="UniProtKB-ARBA"/>
</dbReference>
<feature type="compositionally biased region" description="Polar residues" evidence="2">
    <location>
        <begin position="434"/>
        <end position="444"/>
    </location>
</feature>
<feature type="domain" description="Integrase catalytic" evidence="3">
    <location>
        <begin position="253"/>
        <end position="374"/>
    </location>
</feature>
<dbReference type="Proteomes" id="UP000036403">
    <property type="component" value="Unassembled WGS sequence"/>
</dbReference>
<dbReference type="GO" id="GO:0015074">
    <property type="term" value="P:DNA integration"/>
    <property type="evidence" value="ECO:0007669"/>
    <property type="project" value="InterPro"/>
</dbReference>
<dbReference type="OrthoDB" id="7616520at2759"/>
<keyword evidence="5" id="KW-1185">Reference proteome</keyword>